<dbReference type="OrthoDB" id="2449872at2759"/>
<feature type="compositionally biased region" description="Basic residues" evidence="1">
    <location>
        <begin position="252"/>
        <end position="262"/>
    </location>
</feature>
<dbReference type="Proteomes" id="UP000193648">
    <property type="component" value="Unassembled WGS sequence"/>
</dbReference>
<organism evidence="2 3">
    <name type="scientific">Lobosporangium transversale</name>
    <dbReference type="NCBI Taxonomy" id="64571"/>
    <lineage>
        <taxon>Eukaryota</taxon>
        <taxon>Fungi</taxon>
        <taxon>Fungi incertae sedis</taxon>
        <taxon>Mucoromycota</taxon>
        <taxon>Mortierellomycotina</taxon>
        <taxon>Mortierellomycetes</taxon>
        <taxon>Mortierellales</taxon>
        <taxon>Mortierellaceae</taxon>
        <taxon>Lobosporangium</taxon>
    </lineage>
</organism>
<dbReference type="EMBL" id="MCFF01000010">
    <property type="protein sequence ID" value="ORZ22846.1"/>
    <property type="molecule type" value="Genomic_DNA"/>
</dbReference>
<dbReference type="RefSeq" id="XP_021883400.1">
    <property type="nucleotide sequence ID" value="XM_022019665.1"/>
</dbReference>
<feature type="region of interest" description="Disordered" evidence="1">
    <location>
        <begin position="295"/>
        <end position="314"/>
    </location>
</feature>
<keyword evidence="3" id="KW-1185">Reference proteome</keyword>
<evidence type="ECO:0000313" key="2">
    <source>
        <dbReference type="EMBL" id="ORZ22846.1"/>
    </source>
</evidence>
<evidence type="ECO:0000313" key="3">
    <source>
        <dbReference type="Proteomes" id="UP000193648"/>
    </source>
</evidence>
<name>A0A1Y2GTN2_9FUNG</name>
<feature type="region of interest" description="Disordered" evidence="1">
    <location>
        <begin position="158"/>
        <end position="211"/>
    </location>
</feature>
<dbReference type="AlphaFoldDB" id="A0A1Y2GTN2"/>
<proteinExistence type="predicted"/>
<comment type="caution">
    <text evidence="2">The sequence shown here is derived from an EMBL/GenBank/DDBJ whole genome shotgun (WGS) entry which is preliminary data.</text>
</comment>
<dbReference type="InParanoid" id="A0A1Y2GTN2"/>
<accession>A0A1Y2GTN2</accession>
<feature type="region of interest" description="Disordered" evidence="1">
    <location>
        <begin position="68"/>
        <end position="90"/>
    </location>
</feature>
<protein>
    <submittedName>
        <fullName evidence="2">Uncharacterized protein</fullName>
    </submittedName>
</protein>
<sequence>MNERTDTTITPQDQHMMEYTLSMTTISSSTITLSTTTTHNSGNNDTTMTIDTCEDPLMMQYAMSISLTNDNKDNNSSSIIDTNGPDGQIQILDQDQSQNRSHSFSPQELSDKLNRIKQQQQQLPTLLHCPTSHTNGSGALPKVLCPSGTVVTNTSRLYAHSRSQSRTHSRTQSCNHSRSASKDKSSSPSHRHSRSPSCDRDVTDSKSSCNKCSTATATHTLSIDTNQKTPSRPRTPQQALQEILEHINLRQNHHHHHQHSGHCHNQYDKERDSQDLDSTNIRRLHRHKLNPDLLKDQNLTLKQAHGQANLRHSE</sequence>
<dbReference type="GeneID" id="33561510"/>
<reference evidence="2 3" key="1">
    <citation type="submission" date="2016-07" db="EMBL/GenBank/DDBJ databases">
        <title>Pervasive Adenine N6-methylation of Active Genes in Fungi.</title>
        <authorList>
            <consortium name="DOE Joint Genome Institute"/>
            <person name="Mondo S.J."/>
            <person name="Dannebaum R.O."/>
            <person name="Kuo R.C."/>
            <person name="Labutti K."/>
            <person name="Haridas S."/>
            <person name="Kuo A."/>
            <person name="Salamov A."/>
            <person name="Ahrendt S.R."/>
            <person name="Lipzen A."/>
            <person name="Sullivan W."/>
            <person name="Andreopoulos W.B."/>
            <person name="Clum A."/>
            <person name="Lindquist E."/>
            <person name="Daum C."/>
            <person name="Ramamoorthy G.K."/>
            <person name="Gryganskyi A."/>
            <person name="Culley D."/>
            <person name="Magnuson J.K."/>
            <person name="James T.Y."/>
            <person name="O'Malley M.A."/>
            <person name="Stajich J.E."/>
            <person name="Spatafora J.W."/>
            <person name="Visel A."/>
            <person name="Grigoriev I.V."/>
        </authorList>
    </citation>
    <scope>NUCLEOTIDE SEQUENCE [LARGE SCALE GENOMIC DNA]</scope>
    <source>
        <strain evidence="2 3">NRRL 3116</strain>
    </source>
</reference>
<feature type="compositionally biased region" description="Basic and acidic residues" evidence="1">
    <location>
        <begin position="265"/>
        <end position="274"/>
    </location>
</feature>
<feature type="compositionally biased region" description="Low complexity" evidence="1">
    <location>
        <begin position="74"/>
        <end position="83"/>
    </location>
</feature>
<evidence type="ECO:0000256" key="1">
    <source>
        <dbReference type="SAM" id="MobiDB-lite"/>
    </source>
</evidence>
<gene>
    <name evidence="2" type="ORF">BCR41DRAFT_16237</name>
</gene>
<feature type="region of interest" description="Disordered" evidence="1">
    <location>
        <begin position="252"/>
        <end position="274"/>
    </location>
</feature>